<evidence type="ECO:0000313" key="4">
    <source>
        <dbReference type="EMBL" id="AUR82509.1"/>
    </source>
</evidence>
<dbReference type="GO" id="GO:0031640">
    <property type="term" value="P:killing of cells of another organism"/>
    <property type="evidence" value="ECO:0007669"/>
    <property type="project" value="UniProtKB-KW"/>
</dbReference>
<dbReference type="Proteomes" id="UP000269377">
    <property type="component" value="Segment"/>
</dbReference>
<dbReference type="GO" id="GO:0003796">
    <property type="term" value="F:lysozyme activity"/>
    <property type="evidence" value="ECO:0007669"/>
    <property type="project" value="InterPro"/>
</dbReference>
<keyword evidence="2" id="KW-0081">Bacteriolytic enzyme</keyword>
<gene>
    <name evidence="4" type="ORF">NVP1025O_026</name>
</gene>
<dbReference type="Gene3D" id="1.10.530.40">
    <property type="match status" value="1"/>
</dbReference>
<dbReference type="InterPro" id="IPR023347">
    <property type="entry name" value="Lysozyme_dom_sf"/>
</dbReference>
<organism evidence="4 5">
    <name type="scientific">Vibrio phage 1.025.O._10N.222.46.B6</name>
    <dbReference type="NCBI Taxonomy" id="1881420"/>
    <lineage>
        <taxon>Viruses</taxon>
        <taxon>Duplodnaviria</taxon>
        <taxon>Heunggongvirae</taxon>
        <taxon>Uroviricota</taxon>
        <taxon>Caudoviricetes</taxon>
        <taxon>Schitoviridae</taxon>
        <taxon>Pontosvirinae</taxon>
        <taxon>Nahantvirus</taxon>
        <taxon>Nahantvirus 49C7</taxon>
    </lineage>
</organism>
<evidence type="ECO:0000256" key="1">
    <source>
        <dbReference type="ARBA" id="ARBA00022529"/>
    </source>
</evidence>
<name>A0A2I7QM84_9CAUD</name>
<evidence type="ECO:0000256" key="2">
    <source>
        <dbReference type="ARBA" id="ARBA00022638"/>
    </source>
</evidence>
<dbReference type="EMBL" id="MG592409">
    <property type="protein sequence ID" value="AUR82509.1"/>
    <property type="molecule type" value="Genomic_DNA"/>
</dbReference>
<feature type="region of interest" description="Disordered" evidence="3">
    <location>
        <begin position="1939"/>
        <end position="1998"/>
    </location>
</feature>
<protein>
    <submittedName>
        <fullName evidence="4">Coil containing protein</fullName>
    </submittedName>
</protein>
<dbReference type="SUPFAM" id="SSF53955">
    <property type="entry name" value="Lysozyme-like"/>
    <property type="match status" value="1"/>
</dbReference>
<proteinExistence type="predicted"/>
<feature type="region of interest" description="Disordered" evidence="3">
    <location>
        <begin position="888"/>
        <end position="914"/>
    </location>
</feature>
<reference evidence="4 5" key="1">
    <citation type="submission" date="2017-11" db="EMBL/GenBank/DDBJ databases">
        <title>A major lineage of nontailed dsDNA viruses as unrecognized killers of marine bacteria.</title>
        <authorList>
            <person name="Kauffman K.M."/>
            <person name="Hussain F.A."/>
            <person name="Yang J."/>
            <person name="Arevalo P."/>
            <person name="Brown J.M."/>
            <person name="Chang W.K."/>
            <person name="VanInsberghe D."/>
            <person name="Elsherbini J."/>
            <person name="Cutler M.B."/>
            <person name="Kelly L."/>
            <person name="Polz M.F."/>
        </authorList>
    </citation>
    <scope>NUCLEOTIDE SEQUENCE [LARGE SCALE GENOMIC DNA]</scope>
</reference>
<keyword evidence="1" id="KW-0929">Antimicrobial</keyword>
<evidence type="ECO:0000313" key="5">
    <source>
        <dbReference type="Proteomes" id="UP000269377"/>
    </source>
</evidence>
<sequence length="3366" mass="366751">MANIFYGADAVNQVELAEGPLSPIERVIVEEEGYADAPYADTRGITTTGVGQTGEYSGMSAKEAIADKTQQTRNLIPAFDSLDVDTQAQLVSAMYRGDLGQSPKSRALFNQGKYAEAADEFLNNDEYRTTQHPAIQQRMERVANAMRNAGAPMEAEAEFNLMNNPEIAPITSQTTIPTTGDNKMVELEARNVEKMAQMAETSHNNKLKAAGMTNEQFSALDQTFEEYIASGNTMEAGSRATFYLEAERTKEELTAAINAPEDKTLFDDLNSPLAFAGNTALSTLNTLGNIFGGIVSMPSEIRAGLNLASVSDEDMAMYNQLQGRSEAVWSDEEYKWYQDNQKTVANIQKAEEQIATSGAISDVTGVLAPYVNQELGADFVEEGKGIYDDAVSGKSSIGEVVTGLTDLFINNPGALTQSTVESLPYMLAAAYSMPMTMASGWANNQQEAVTAFEIANGTLPTESDLAKITALTGAQALMDLAGDRLVTGGAANLKKTAAAVTGKKVASKGVAAATGRVAVSAAGEFVAEGGADALGQLAATAGEGDVDIGQSVGTGLLGAGSGAATSGAIETPQVLAAAGKATVSTSKKAVNTAKEVKTGVNYSKAIKANDPTALPEQGAKGYDAKQDAEARTSMLESGKLEESVAKENYSQILKDANTRIKEFQALKTKLDAGDTSVRTEAVALRKEIAAIAPIVKRAKASRAPKNVQAQATNLATAKTNNSNTQAAVNTVLGSMSQDPQAIPVETVKQILNNKDIKLTAFQRARMNANLTTRSAEVSLDDVSREIIQGSEANMGVRQYVADALAAAEIEDTDTVNALITGLRSFRTSQVAKLNREGNTAKFTKNVTSEIRYMDAALNEMRIAIGDSNVSDTTDTTVATDDVVANDVREVIENDSDTTTDTTDGDSGSIPVPTEGVAEQQASAPSEAQVAEDTTTTTLSPLAQALPEPMQLPDDAEISQSDLHVDTLIEEAQVLLAEGTTYDQTIEAVRERFGDETANFVADGLDSEQAVNQGTLGEQLTRSLTQAPEETAYSVDLDAVDNVNTHLENVITSAGLAQSSPHLKDAMDDVKAAIRSGATVAAAVKEIVPAYTGKPVKRMNASIRKLQADINRVPTNVDSGMTATERKSWLQQVNWVKEFFAPTNPDNILQTNGSIFDQASSQRQVEDYIGRPLTDGELEQYMDYQTRRKSLLTALDKVFSAEGYTDNYALGETYTSNGKTLKKAPKYNDMMQYLAEDGELPAGVKESIVSAAYNWIATTANDTLYNEDSAMNSIIGETNGDAHVHRDVRNILQGKGTTRTTILQSLGKDVLGTIGINGTRNAPGNVDTAMETSLGQFTLEVMKQAGVVKQDQLSPEELKTLNRFSKDSDGVSPNIRFIKAAVGKDGKLHSKLDQVTQHMKDARVSARETGTPAAWTQMFGITSRQVFPEFEKPTSVATKVTGTNRNVPRKTQEVLAKHNAREHYLKGDLTAMAQTMSETAPEAFMELLGVRDPESVHVSRREAQKADNRNIERVWGNFDEFYQQNLEVGLDQPHFYTHNVWKNGRFGIAQNMVNPQGDKNHRAFIKQKGWDVELDPNNVEQMSQFWAAMDEELGFDSRNSMPKHIQEAANIARGFLETDTFEDGDIETLSQIIRTELGGATNTAMLKLDAIMHIARHDIAVDTNETFQSEMFMEIDGKTNGIIISLIQYGAAATGIDLLKLVGMGGLYGEGEVRNFNDFKKAGNLDAYNKLAKDWIKNLREAYTGADVTAMFKLYGLIDEKGNAIPKQERNLAKNPLMVIFYGSGEKAVKQSLGSAFTETVMDKLEAAGQAGDLQAYNALRNDLNMIVADALPEVTQASQILETDLSNVTLAKLEQQVGEVFGTTAYAEVQNQYPEYMTRRDQVRDVYDSMYRRHAVLREKLIEARKAELVEQGQLSNLEDMAKHEYRAIDDRIAAIGPHFNSHSTKGGDVTESIDPSKTKTEVDTKTRVQAKYGNKAQKVTSEGTRKVPAAPGVGAGPMSIHSADASIMRETYDNDIDSIGVHDANLIGITDAKKLGQVQNKAFETVTRETSVLVEALKAFRNSDQTYAAIIKEEGLNRAELDSAVTQLDIPIEAATIRGRVTDLVASAKEADKVKDDMWKNTRYVHQYADHNGVAAHESNTETWDRFQYVKSGDAKRLVTQVVDEVVTESINNGGSTLRSKALGLTRGSSQGINFAEASDASNYDNSVDVDLTNVSDVFESLPATGGKIENTAHKETLRNMVFNLTNKLSEPFGFHMREKEGVTNYGVATQSDIYLTTLANGAPETSGILAQGIRMSPEEIMAHELNHVVFMEGFKTDSRYRRQFERIFDAVKAEATPDIFLDNPATATAAEREGAQRHFDYIFNNKDGNNLEEFGAFATTNEKLIDFVNTVNVKPEKWFDGDGPYEIMVNILSRIVDGFNSRILSLKDLSNDKKLFTLMDAMNGISGKKQNGIVQAAQSAAALGQTVMQAPSAMIEGAARKLANVPVFKDSRYATVRVLSEAVRNGNTGRDLNQAMLTQINTMRDIATEGKYGWFQSTGDEMVGRTIDTAVFRDMQRTSNVTLDMARKRAKDAMTKHVQNAFKTPVQDHEWNAMNKVLLKLDIDSISDVGFEKLQQLITDEAALDTEIAGLEQLLKTFNNYNFYRRHSENLGYFMNTGRSMEAAALLNAHNISKGYGDAKMNVSDAQAARVEPIIDRLATLYGIKHADATNLNAVADLLQRDPEGVNAVIDAHHTLKEGSKAQFASTQEQKTLSMKGWTKEEYNAATGIEVATLDRKAELEAQGYIIQDAPIPRDSKDPVQDDMYIFVAPDGALAPYMAQIASLTSNVAKGSDTVKVESQYGADNPYDSGQVDIGIINKGKQASQAQIHLNPVSPGPSGNKMIPIISPKTGKVTGWRYMMTEANRDELLQKENNVANVLGAMAGNVVDKVKTQEVNKELVVAAKAQYDADVAKGRGRAYVEISEEAEGTNLEIWRRMPTEMQNEVIKAFGTPRMMVRSDLVDQMFGYRKPSVVELFNKDPAARRYWEHLVVQTLETVLPKDTVQKVRKAENILQALVQETKDIVVVRSVVVPLFNVFSNTMFLMLQGINPVSAIKGQVEAYVAGNRLVADIRKHDQLAIELARKSINATTRTRLQGEMSAVRRRIEINPTNASYQAGLMPSVVDDAAADVNVSNSLRGQTQRKVSAAIDKKFGRMPALVPDTIKGVLGLPDSTAYLAMNNFVRNSDFIARHVVANHWAEQQAKEQGRAVTPEQMNEHYAEAVELFVNFDAPTHRGTQYANDIGIAWFTKYLFRVNRGVARTFLKNPVKVSLAMLGMEMAGFDSMTDTPISSAVVAGRNPLTALDDPITSAIEALSLTVPGQVIS</sequence>
<accession>A0A2I7QM84</accession>
<dbReference type="InterPro" id="IPR023346">
    <property type="entry name" value="Lysozyme-like_dom_sf"/>
</dbReference>
<dbReference type="GO" id="GO:0042742">
    <property type="term" value="P:defense response to bacterium"/>
    <property type="evidence" value="ECO:0007669"/>
    <property type="project" value="UniProtKB-KW"/>
</dbReference>
<evidence type="ECO:0000256" key="3">
    <source>
        <dbReference type="SAM" id="MobiDB-lite"/>
    </source>
</evidence>
<feature type="compositionally biased region" description="Basic and acidic residues" evidence="3">
    <location>
        <begin position="1955"/>
        <end position="1967"/>
    </location>
</feature>
<feature type="compositionally biased region" description="Low complexity" evidence="3">
    <location>
        <begin position="898"/>
        <end position="908"/>
    </location>
</feature>